<gene>
    <name evidence="1" type="ORF">HB662_08645</name>
</gene>
<dbReference type="SUPFAM" id="SSF52777">
    <property type="entry name" value="CoA-dependent acyltransferases"/>
    <property type="match status" value="1"/>
</dbReference>
<dbReference type="Proteomes" id="UP000765160">
    <property type="component" value="Unassembled WGS sequence"/>
</dbReference>
<dbReference type="InterPro" id="IPR023213">
    <property type="entry name" value="CAT-like_dom_sf"/>
</dbReference>
<proteinExistence type="predicted"/>
<dbReference type="EMBL" id="JAAVTX010000002">
    <property type="protein sequence ID" value="NKE44844.1"/>
    <property type="molecule type" value="Genomic_DNA"/>
</dbReference>
<accession>A0ABX1EXQ8</accession>
<evidence type="ECO:0000313" key="2">
    <source>
        <dbReference type="Proteomes" id="UP000765160"/>
    </source>
</evidence>
<protein>
    <submittedName>
        <fullName evidence="1">2-oxo acid dehydrogenase subunit E2</fullName>
    </submittedName>
</protein>
<keyword evidence="2" id="KW-1185">Reference proteome</keyword>
<name>A0ABX1EXQ8_9PROT</name>
<reference evidence="1 2" key="1">
    <citation type="submission" date="2020-03" db="EMBL/GenBank/DDBJ databases">
        <title>Roseomonas selenitidurans sp. nov. isolated from soil.</title>
        <authorList>
            <person name="Liu H."/>
        </authorList>
    </citation>
    <scope>NUCLEOTIDE SEQUENCE [LARGE SCALE GENOMIC DNA]</scope>
    <source>
        <strain evidence="1 2">JCM 15073</strain>
    </source>
</reference>
<comment type="caution">
    <text evidence="1">The sequence shown here is derived from an EMBL/GenBank/DDBJ whole genome shotgun (WGS) entry which is preliminary data.</text>
</comment>
<dbReference type="Gene3D" id="3.30.559.10">
    <property type="entry name" value="Chloramphenicol acetyltransferase-like domain"/>
    <property type="match status" value="1"/>
</dbReference>
<organism evidence="1 2">
    <name type="scientific">Falsiroseomonas frigidaquae</name>
    <dbReference type="NCBI Taxonomy" id="487318"/>
    <lineage>
        <taxon>Bacteria</taxon>
        <taxon>Pseudomonadati</taxon>
        <taxon>Pseudomonadota</taxon>
        <taxon>Alphaproteobacteria</taxon>
        <taxon>Acetobacterales</taxon>
        <taxon>Roseomonadaceae</taxon>
        <taxon>Falsiroseomonas</taxon>
    </lineage>
</organism>
<dbReference type="RefSeq" id="WP_168049207.1">
    <property type="nucleotide sequence ID" value="NZ_JAAVTX010000002.1"/>
</dbReference>
<evidence type="ECO:0000313" key="1">
    <source>
        <dbReference type="EMBL" id="NKE44844.1"/>
    </source>
</evidence>
<sequence>MIADLSWASLRVPRCTLTARLAIPRALAARAALPAPRPPWTILFTKAFALAAESQPALRRLHATLPRPVLLEAPHAIGCIVLEREHEGQATLALARFTEPHATPLARLAAQLHHAKTAPPTEWRHFHRLLRFARLPWPLRRLMLRWALASGTPLLRYGGTFAVSSLGSRQAAIVDSVSVLPCFLSYGPIGADGGVEVFLSFDHRVMDGADGAAALEGLELAMESLVAAELAGMAIPALTPAE</sequence>